<keyword evidence="2" id="KW-1185">Reference proteome</keyword>
<accession>A0ACC2GQW9</accession>
<protein>
    <submittedName>
        <fullName evidence="1">Uncharacterized protein</fullName>
    </submittedName>
</protein>
<organism evidence="1 2">
    <name type="scientific">Dallia pectoralis</name>
    <name type="common">Alaska blackfish</name>
    <dbReference type="NCBI Taxonomy" id="75939"/>
    <lineage>
        <taxon>Eukaryota</taxon>
        <taxon>Metazoa</taxon>
        <taxon>Chordata</taxon>
        <taxon>Craniata</taxon>
        <taxon>Vertebrata</taxon>
        <taxon>Euteleostomi</taxon>
        <taxon>Actinopterygii</taxon>
        <taxon>Neopterygii</taxon>
        <taxon>Teleostei</taxon>
        <taxon>Protacanthopterygii</taxon>
        <taxon>Esociformes</taxon>
        <taxon>Umbridae</taxon>
        <taxon>Dallia</taxon>
    </lineage>
</organism>
<dbReference type="Proteomes" id="UP001157502">
    <property type="component" value="Chromosome 10"/>
</dbReference>
<comment type="caution">
    <text evidence="1">The sequence shown here is derived from an EMBL/GenBank/DDBJ whole genome shotgun (WGS) entry which is preliminary data.</text>
</comment>
<reference evidence="1" key="1">
    <citation type="submission" date="2021-05" db="EMBL/GenBank/DDBJ databases">
        <authorList>
            <person name="Pan Q."/>
            <person name="Jouanno E."/>
            <person name="Zahm M."/>
            <person name="Klopp C."/>
            <person name="Cabau C."/>
            <person name="Louis A."/>
            <person name="Berthelot C."/>
            <person name="Parey E."/>
            <person name="Roest Crollius H."/>
            <person name="Montfort J."/>
            <person name="Robinson-Rechavi M."/>
            <person name="Bouchez O."/>
            <person name="Lampietro C."/>
            <person name="Lopez Roques C."/>
            <person name="Donnadieu C."/>
            <person name="Postlethwait J."/>
            <person name="Bobe J."/>
            <person name="Dillon D."/>
            <person name="Chandos A."/>
            <person name="von Hippel F."/>
            <person name="Guiguen Y."/>
        </authorList>
    </citation>
    <scope>NUCLEOTIDE SEQUENCE</scope>
    <source>
        <strain evidence="1">YG-Jan2019</strain>
    </source>
</reference>
<dbReference type="EMBL" id="CM055737">
    <property type="protein sequence ID" value="KAJ8006041.1"/>
    <property type="molecule type" value="Genomic_DNA"/>
</dbReference>
<proteinExistence type="predicted"/>
<sequence length="647" mass="74019">MTMEKIGCRLYNSSPSQIMIGSLEESSEVLSPYQPFVIQPPTCGLALETQESHEHQTSVFRQSVINLQTKLQEVHIEKDALSDLRMKESRKQAKVIGKMQAMITELQSAAHTGHERLLEAEAEARSQARRAESSERTLQNVYSTVSAYDRHTGRCSFTIQEALEDAVERLLQDFQHENHSLRERIQQVEEQMETQKWQREAEILLKEQRERKTNKGQDSAYHHQINELEEALSILRSDLLDAQQRHEDKPVLEQREVCLSVLEQESQLKQAGLSKQSLCVVELTLEKQQLTAELELKHRHLVSTTEEYAEYKKLQSIKSEEQEGVVVSLKTHLKTTRAALDQARRTLRKLEGADSHGLKIAMGMQKQITDRRGQIDTLQGRIQILEETLGKLTEEKHYQSLENKCRIQELACVSEEKRQLAAEVETTRLLEKQLRDTVAKLETALHKMSESFVYCQDFIQLQEQEFVRLKLQHALDLKELQGLNRRTTGNAQCATMSSPKCLNSLHLTQRDFRSLQPLKHQQLLENLSPDLESLIKELQGVISENPRPHTITRSIPWRSPPERERQATLNEEANNVTSNSKTSKGTHSRTSDQDKQKHHSNSNLLSKSHDFSFAASQPGYTLSPQALVCGRRSPVHSLLTSDPNLTP</sequence>
<evidence type="ECO:0000313" key="2">
    <source>
        <dbReference type="Proteomes" id="UP001157502"/>
    </source>
</evidence>
<evidence type="ECO:0000313" key="1">
    <source>
        <dbReference type="EMBL" id="KAJ8006041.1"/>
    </source>
</evidence>
<gene>
    <name evidence="1" type="ORF">DPEC_G00124150</name>
</gene>
<name>A0ACC2GQW9_DALPE</name>